<feature type="compositionally biased region" description="Basic and acidic residues" evidence="1">
    <location>
        <begin position="134"/>
        <end position="143"/>
    </location>
</feature>
<dbReference type="HOGENOM" id="CLU_027580_0_0_1"/>
<feature type="compositionally biased region" description="Pro residues" evidence="1">
    <location>
        <begin position="168"/>
        <end position="182"/>
    </location>
</feature>
<dbReference type="eggNOG" id="ENOG502SGBF">
    <property type="taxonomic scope" value="Eukaryota"/>
</dbReference>
<protein>
    <submittedName>
        <fullName evidence="2">Uncharacterized protein</fullName>
    </submittedName>
</protein>
<organism evidence="2 3">
    <name type="scientific">Ophiocordyceps sinensis (strain Co18 / CGMCC 3.14243)</name>
    <name type="common">Yarsagumba caterpillar fungus</name>
    <name type="synonym">Hirsutella sinensis</name>
    <dbReference type="NCBI Taxonomy" id="911162"/>
    <lineage>
        <taxon>Eukaryota</taxon>
        <taxon>Fungi</taxon>
        <taxon>Dikarya</taxon>
        <taxon>Ascomycota</taxon>
        <taxon>Pezizomycotina</taxon>
        <taxon>Sordariomycetes</taxon>
        <taxon>Hypocreomycetidae</taxon>
        <taxon>Hypocreales</taxon>
        <taxon>Ophiocordycipitaceae</taxon>
        <taxon>Ophiocordyceps</taxon>
    </lineage>
</organism>
<reference evidence="2 3" key="1">
    <citation type="journal article" date="2013" name="Chin. Sci. Bull.">
        <title>Genome survey uncovers the secrets of sex and lifestyle in caterpillar fungus.</title>
        <authorList>
            <person name="Hu X."/>
            <person name="Zhang Y."/>
            <person name="Xiao G."/>
            <person name="Zheng P."/>
            <person name="Xia Y."/>
            <person name="Zhang X."/>
            <person name="St Leger R.J."/>
            <person name="Liu X."/>
            <person name="Wang C."/>
        </authorList>
    </citation>
    <scope>NUCLEOTIDE SEQUENCE [LARGE SCALE GENOMIC DNA]</scope>
    <source>
        <strain evidence="3">Co18 / CGMCC 3.14243</strain>
        <tissue evidence="2">Fruit-body</tissue>
    </source>
</reference>
<accession>T5AJ83</accession>
<dbReference type="EMBL" id="KE652398">
    <property type="protein sequence ID" value="EQL01893.1"/>
    <property type="molecule type" value="Genomic_DNA"/>
</dbReference>
<sequence>MDPSTTLITFLLQTDPSVRCVQLIGSWDNFSSCYAMNRDVRRGRDQWRGCYSFKDIVCDNEVSISGLRRNGGLKMGATYYYYYEVNGSTETYDPAEPWTTACPFLPGQNINTLTVPIERSLRQRSASLNSLQDESFKTMDPEAKFSTPRPPHDPTLDVAARRLGSAPPLLPHRPSPPLPPSTPSWKRLFTRRTPARDPTHPVYNQAAEHAVLYLPTADHTRFCPPREAGSRTKDISPESLRRFLSEDSLAQPDSGGVRNAPLAVLYLPTADHTRFCPPREAGSRTKDISPESLRRFLSEDSLAQPDSVARQLSPVLSIPDDVVEEVDDDNFATSAAPENQLYATSLSPPPFQRSTSSGTMAQAVTNTSSLTLTAARPSTKQQDLEKRQKSVFSRGATFPELETNCQIRWSISATSSILASPVSPQLVEDEPPSFDDSNDEDDVLSCNDGDNLPHALPLNLSWPEQSFKGYCLPRHQDGVKTVADSIATVGGLHSPRLFAQSDSAERINGANLLGTTIDTGLDDFVSELGWIVDVIGTRQS</sequence>
<dbReference type="AlphaFoldDB" id="T5AJ83"/>
<evidence type="ECO:0000313" key="2">
    <source>
        <dbReference type="EMBL" id="EQL01893.1"/>
    </source>
</evidence>
<gene>
    <name evidence="2" type="ORF">OCS_02396</name>
</gene>
<feature type="region of interest" description="Disordered" evidence="1">
    <location>
        <begin position="128"/>
        <end position="186"/>
    </location>
</feature>
<feature type="compositionally biased region" description="Polar residues" evidence="1">
    <location>
        <begin position="332"/>
        <end position="381"/>
    </location>
</feature>
<dbReference type="Proteomes" id="UP000019374">
    <property type="component" value="Unassembled WGS sequence"/>
</dbReference>
<evidence type="ECO:0000313" key="3">
    <source>
        <dbReference type="Proteomes" id="UP000019374"/>
    </source>
</evidence>
<dbReference type="OrthoDB" id="5422351at2759"/>
<dbReference type="PANTHER" id="PTHR40625:SF1">
    <property type="entry name" value="AMP-ACTIVATED PROTEIN KINASE GLYCOGEN-BINDING DOMAIN-CONTAINING PROTEIN"/>
    <property type="match status" value="1"/>
</dbReference>
<dbReference type="PANTHER" id="PTHR40625">
    <property type="entry name" value="GTP-BINDING PROTEIN ESDC-RELATED"/>
    <property type="match status" value="1"/>
</dbReference>
<proteinExistence type="predicted"/>
<evidence type="ECO:0000256" key="1">
    <source>
        <dbReference type="SAM" id="MobiDB-lite"/>
    </source>
</evidence>
<name>T5AJ83_OPHSC</name>
<feature type="region of interest" description="Disordered" evidence="1">
    <location>
        <begin position="332"/>
        <end position="388"/>
    </location>
</feature>